<evidence type="ECO:0000256" key="2">
    <source>
        <dbReference type="ARBA" id="ARBA00007282"/>
    </source>
</evidence>
<evidence type="ECO:0000256" key="9">
    <source>
        <dbReference type="SAM" id="Phobius"/>
    </source>
</evidence>
<gene>
    <name evidence="11" type="ORF">RND71_005446</name>
</gene>
<feature type="transmembrane region" description="Helical" evidence="9">
    <location>
        <begin position="283"/>
        <end position="304"/>
    </location>
</feature>
<keyword evidence="12" id="KW-1185">Reference proteome</keyword>
<dbReference type="InterPro" id="IPR044851">
    <property type="entry name" value="Wax_synthase"/>
</dbReference>
<evidence type="ECO:0000256" key="1">
    <source>
        <dbReference type="ARBA" id="ARBA00004141"/>
    </source>
</evidence>
<comment type="similarity">
    <text evidence="2">Belongs to the wax synthase family.</text>
</comment>
<keyword evidence="5 9" id="KW-1133">Transmembrane helix</keyword>
<keyword evidence="6" id="KW-0443">Lipid metabolism</keyword>
<evidence type="ECO:0000256" key="6">
    <source>
        <dbReference type="ARBA" id="ARBA00023098"/>
    </source>
</evidence>
<evidence type="ECO:0000256" key="8">
    <source>
        <dbReference type="ARBA" id="ARBA00023315"/>
    </source>
</evidence>
<evidence type="ECO:0000313" key="12">
    <source>
        <dbReference type="Proteomes" id="UP001291623"/>
    </source>
</evidence>
<comment type="subcellular location">
    <subcellularLocation>
        <location evidence="1">Membrane</location>
        <topology evidence="1">Multi-pass membrane protein</topology>
    </subcellularLocation>
</comment>
<dbReference type="EMBL" id="JAVYJV010000003">
    <property type="protein sequence ID" value="KAK4374769.1"/>
    <property type="molecule type" value="Genomic_DNA"/>
</dbReference>
<keyword evidence="3" id="KW-0808">Transferase</keyword>
<feature type="transmembrane region" description="Helical" evidence="9">
    <location>
        <begin position="35"/>
        <end position="53"/>
    </location>
</feature>
<reference evidence="11" key="1">
    <citation type="submission" date="2023-12" db="EMBL/GenBank/DDBJ databases">
        <title>Genome assembly of Anisodus tanguticus.</title>
        <authorList>
            <person name="Wang Y.-J."/>
        </authorList>
    </citation>
    <scope>NUCLEOTIDE SEQUENCE</scope>
    <source>
        <strain evidence="11">KB-2021</strain>
        <tissue evidence="11">Leaf</tissue>
    </source>
</reference>
<feature type="transmembrane region" description="Helical" evidence="9">
    <location>
        <begin position="65"/>
        <end position="81"/>
    </location>
</feature>
<evidence type="ECO:0000256" key="3">
    <source>
        <dbReference type="ARBA" id="ARBA00022679"/>
    </source>
</evidence>
<dbReference type="AlphaFoldDB" id="A0AAE1VV08"/>
<evidence type="ECO:0000256" key="7">
    <source>
        <dbReference type="ARBA" id="ARBA00023136"/>
    </source>
</evidence>
<accession>A0AAE1VV08</accession>
<feature type="transmembrane region" description="Helical" evidence="9">
    <location>
        <begin position="172"/>
        <end position="189"/>
    </location>
</feature>
<evidence type="ECO:0000259" key="10">
    <source>
        <dbReference type="Pfam" id="PF13813"/>
    </source>
</evidence>
<name>A0AAE1VV08_9SOLA</name>
<dbReference type="Pfam" id="PF13813">
    <property type="entry name" value="MBOAT_2"/>
    <property type="match status" value="1"/>
</dbReference>
<dbReference type="InterPro" id="IPR017088">
    <property type="entry name" value="Wax_synthase_Magnoliopsida"/>
</dbReference>
<dbReference type="GO" id="GO:0006629">
    <property type="term" value="P:lipid metabolic process"/>
    <property type="evidence" value="ECO:0007669"/>
    <property type="project" value="UniProtKB-KW"/>
</dbReference>
<dbReference type="InterPro" id="IPR032805">
    <property type="entry name" value="Wax_synthase_dom"/>
</dbReference>
<organism evidence="11 12">
    <name type="scientific">Anisodus tanguticus</name>
    <dbReference type="NCBI Taxonomy" id="243964"/>
    <lineage>
        <taxon>Eukaryota</taxon>
        <taxon>Viridiplantae</taxon>
        <taxon>Streptophyta</taxon>
        <taxon>Embryophyta</taxon>
        <taxon>Tracheophyta</taxon>
        <taxon>Spermatophyta</taxon>
        <taxon>Magnoliopsida</taxon>
        <taxon>eudicotyledons</taxon>
        <taxon>Gunneridae</taxon>
        <taxon>Pentapetalae</taxon>
        <taxon>asterids</taxon>
        <taxon>lamiids</taxon>
        <taxon>Solanales</taxon>
        <taxon>Solanaceae</taxon>
        <taxon>Solanoideae</taxon>
        <taxon>Hyoscyameae</taxon>
        <taxon>Anisodus</taxon>
    </lineage>
</organism>
<dbReference type="GO" id="GO:0008374">
    <property type="term" value="F:O-acyltransferase activity"/>
    <property type="evidence" value="ECO:0007669"/>
    <property type="project" value="InterPro"/>
</dbReference>
<feature type="domain" description="Wax synthase" evidence="10">
    <location>
        <begin position="232"/>
        <end position="318"/>
    </location>
</feature>
<dbReference type="PIRSF" id="PIRSF037006">
    <property type="entry name" value="Wax_synthase"/>
    <property type="match status" value="1"/>
</dbReference>
<keyword evidence="4 9" id="KW-0812">Transmembrane</keyword>
<protein>
    <recommendedName>
        <fullName evidence="10">Wax synthase domain-containing protein</fullName>
    </recommendedName>
</protein>
<keyword evidence="7 9" id="KW-0472">Membrane</keyword>
<dbReference type="PANTHER" id="PTHR31595">
    <property type="entry name" value="LONG-CHAIN-ALCOHOL O-FATTY-ACYLTRANSFERASE 3-RELATED"/>
    <property type="match status" value="1"/>
</dbReference>
<feature type="transmembrane region" description="Helical" evidence="9">
    <location>
        <begin position="342"/>
        <end position="362"/>
    </location>
</feature>
<evidence type="ECO:0000256" key="5">
    <source>
        <dbReference type="ARBA" id="ARBA00022989"/>
    </source>
</evidence>
<feature type="transmembrane region" description="Helical" evidence="9">
    <location>
        <begin position="310"/>
        <end position="330"/>
    </location>
</feature>
<feature type="transmembrane region" description="Helical" evidence="9">
    <location>
        <begin position="12"/>
        <end position="28"/>
    </location>
</feature>
<dbReference type="Proteomes" id="UP001291623">
    <property type="component" value="Unassembled WGS sequence"/>
</dbReference>
<feature type="transmembrane region" description="Helical" evidence="9">
    <location>
        <begin position="201"/>
        <end position="221"/>
    </location>
</feature>
<dbReference type="GO" id="GO:0016020">
    <property type="term" value="C:membrane"/>
    <property type="evidence" value="ECO:0007669"/>
    <property type="project" value="UniProtKB-SubCell"/>
</dbReference>
<comment type="caution">
    <text evidence="11">The sequence shown here is derived from an EMBL/GenBank/DDBJ whole genome shotgun (WGS) entry which is preliminary data.</text>
</comment>
<evidence type="ECO:0000313" key="11">
    <source>
        <dbReference type="EMBL" id="KAK4374769.1"/>
    </source>
</evidence>
<evidence type="ECO:0000256" key="4">
    <source>
        <dbReference type="ARBA" id="ARBA00022692"/>
    </source>
</evidence>
<keyword evidence="8" id="KW-0012">Acyltransferase</keyword>
<proteinExistence type="inferred from homology"/>
<dbReference type="PANTHER" id="PTHR31595:SF70">
    <property type="entry name" value="LONG-CHAIN-ALCOHOL O-FATTY-ACYLTRANSFERASE 3-RELATED"/>
    <property type="match status" value="1"/>
</dbReference>
<sequence>MDIPVEIQNFIWVWFAAIGALCYCYYCLTRIPSRILRLLFLLPIIYIFLILPLRLSSFHLGGPTIFYLVWLANFKLLLFCFNQGPLSSYSSLPLLHFLSIALLPVKPKHVTRDHNNNILSLIPHVESTEGGVYADQDREAVSDRSVFKRKYTLEAREVVSDKHVGSRISTQSGLIWVKLILLVAIIWAYNYRELLNSNVILVLYCLHVYLAVELILSLTVVPIRALLGLEIEPQFNDPYLATSLQDFWGRRWNLMVPGILRPAVYFPVRAISTRVLGKELAKLPAIFATFLVSGLMHELIYYYLSRAGPTWEVTWFFVLHGICVCVEVTVKKVVNGGWQMNRVVSGILTLGFVAWTGDWLFFPQVIRNGLDQKAINEYYVLIDLVKDRLLPVFGFY</sequence>